<dbReference type="Proteomes" id="UP001589575">
    <property type="component" value="Unassembled WGS sequence"/>
</dbReference>
<protein>
    <submittedName>
        <fullName evidence="2">Uncharacterized protein</fullName>
    </submittedName>
</protein>
<evidence type="ECO:0000256" key="1">
    <source>
        <dbReference type="SAM" id="MobiDB-lite"/>
    </source>
</evidence>
<name>A0ABV5FY17_9MICC</name>
<dbReference type="EMBL" id="JBHMFI010000001">
    <property type="protein sequence ID" value="MFB9071583.1"/>
    <property type="molecule type" value="Genomic_DNA"/>
</dbReference>
<feature type="region of interest" description="Disordered" evidence="1">
    <location>
        <begin position="1"/>
        <end position="32"/>
    </location>
</feature>
<sequence>MTTLPWAAVHLPGRRPPTGRRGPGPRASRRRRAAGVVMMAGLKAVLKDDVTVEASGCAWAVPQC</sequence>
<comment type="caution">
    <text evidence="2">The sequence shown here is derived from an EMBL/GenBank/DDBJ whole genome shotgun (WGS) entry which is preliminary data.</text>
</comment>
<evidence type="ECO:0000313" key="2">
    <source>
        <dbReference type="EMBL" id="MFB9071583.1"/>
    </source>
</evidence>
<keyword evidence="3" id="KW-1185">Reference proteome</keyword>
<evidence type="ECO:0000313" key="3">
    <source>
        <dbReference type="Proteomes" id="UP001589575"/>
    </source>
</evidence>
<proteinExistence type="predicted"/>
<reference evidence="2 3" key="1">
    <citation type="submission" date="2024-09" db="EMBL/GenBank/DDBJ databases">
        <authorList>
            <person name="Sun Q."/>
            <person name="Mori K."/>
        </authorList>
    </citation>
    <scope>NUCLEOTIDE SEQUENCE [LARGE SCALE GENOMIC DNA]</scope>
    <source>
        <strain evidence="2 3">CCM 7609</strain>
    </source>
</reference>
<organism evidence="2 3">
    <name type="scientific">Citricoccus parietis</name>
    <dbReference type="NCBI Taxonomy" id="592307"/>
    <lineage>
        <taxon>Bacteria</taxon>
        <taxon>Bacillati</taxon>
        <taxon>Actinomycetota</taxon>
        <taxon>Actinomycetes</taxon>
        <taxon>Micrococcales</taxon>
        <taxon>Micrococcaceae</taxon>
        <taxon>Citricoccus</taxon>
    </lineage>
</organism>
<gene>
    <name evidence="2" type="ORF">ACFFX0_10360</name>
</gene>
<accession>A0ABV5FY17</accession>